<evidence type="ECO:0000259" key="4">
    <source>
        <dbReference type="Pfam" id="PF06030"/>
    </source>
</evidence>
<evidence type="ECO:0000313" key="7">
    <source>
        <dbReference type="Proteomes" id="UP000051248"/>
    </source>
</evidence>
<evidence type="ECO:0000313" key="6">
    <source>
        <dbReference type="EMBL" id="KRK79126.1"/>
    </source>
</evidence>
<evidence type="ECO:0000256" key="1">
    <source>
        <dbReference type="SAM" id="MobiDB-lite"/>
    </source>
</evidence>
<evidence type="ECO:0000256" key="2">
    <source>
        <dbReference type="SAM" id="Phobius"/>
    </source>
</evidence>
<dbReference type="AlphaFoldDB" id="A0A0R1K690"/>
<keyword evidence="3" id="KW-0732">Signal</keyword>
<dbReference type="STRING" id="1423775.FD03_GL001490"/>
<dbReference type="eggNOG" id="COG4072">
    <property type="taxonomic scope" value="Bacteria"/>
</dbReference>
<gene>
    <name evidence="6" type="ORF">FD03_GL001490</name>
</gene>
<keyword evidence="2" id="KW-0472">Membrane</keyword>
<feature type="signal peptide" evidence="3">
    <location>
        <begin position="1"/>
        <end position="26"/>
    </location>
</feature>
<feature type="region of interest" description="Disordered" evidence="1">
    <location>
        <begin position="342"/>
        <end position="361"/>
    </location>
</feature>
<evidence type="ECO:0000256" key="3">
    <source>
        <dbReference type="SAM" id="SignalP"/>
    </source>
</evidence>
<name>A0A0R1K690_9LACO</name>
<dbReference type="InterPro" id="IPR021759">
    <property type="entry name" value="WxLIP_HBD"/>
</dbReference>
<comment type="caution">
    <text evidence="6">The sequence shown here is derived from an EMBL/GenBank/DDBJ whole genome shotgun (WGS) entry which is preliminary data.</text>
</comment>
<feature type="chain" id="PRO_5006406456" evidence="3">
    <location>
        <begin position="27"/>
        <end position="361"/>
    </location>
</feature>
<dbReference type="Pfam" id="PF06030">
    <property type="entry name" value="WxLIP_PGBD"/>
    <property type="match status" value="1"/>
</dbReference>
<dbReference type="Proteomes" id="UP000051248">
    <property type="component" value="Unassembled WGS sequence"/>
</dbReference>
<dbReference type="EMBL" id="AZDZ01000019">
    <property type="protein sequence ID" value="KRK79126.1"/>
    <property type="molecule type" value="Genomic_DNA"/>
</dbReference>
<feature type="transmembrane region" description="Helical" evidence="2">
    <location>
        <begin position="316"/>
        <end position="337"/>
    </location>
</feature>
<feature type="compositionally biased region" description="Low complexity" evidence="1">
    <location>
        <begin position="342"/>
        <end position="351"/>
    </location>
</feature>
<keyword evidence="2" id="KW-1133">Transmembrane helix</keyword>
<dbReference type="InterPro" id="IPR010317">
    <property type="entry name" value="WxLIP_PGBD"/>
</dbReference>
<accession>A0A0R1K690</accession>
<feature type="domain" description="WxL Interacting Protein peptidoglycan binding" evidence="4">
    <location>
        <begin position="43"/>
        <end position="151"/>
    </location>
</feature>
<reference evidence="6 7" key="1">
    <citation type="journal article" date="2015" name="Genome Announc.">
        <title>Expanding the biotechnology potential of lactobacilli through comparative genomics of 213 strains and associated genera.</title>
        <authorList>
            <person name="Sun Z."/>
            <person name="Harris H.M."/>
            <person name="McCann A."/>
            <person name="Guo C."/>
            <person name="Argimon S."/>
            <person name="Zhang W."/>
            <person name="Yang X."/>
            <person name="Jeffery I.B."/>
            <person name="Cooney J.C."/>
            <person name="Kagawa T.F."/>
            <person name="Liu W."/>
            <person name="Song Y."/>
            <person name="Salvetti E."/>
            <person name="Wrobel A."/>
            <person name="Rasinkangas P."/>
            <person name="Parkhill J."/>
            <person name="Rea M.C."/>
            <person name="O'Sullivan O."/>
            <person name="Ritari J."/>
            <person name="Douillard F.P."/>
            <person name="Paul Ross R."/>
            <person name="Yang R."/>
            <person name="Briner A.E."/>
            <person name="Felis G.E."/>
            <person name="de Vos W.M."/>
            <person name="Barrangou R."/>
            <person name="Klaenhammer T.R."/>
            <person name="Caufield P.W."/>
            <person name="Cui Y."/>
            <person name="Zhang H."/>
            <person name="O'Toole P.W."/>
        </authorList>
    </citation>
    <scope>NUCLEOTIDE SEQUENCE [LARGE SCALE GENOMIC DNA]</scope>
    <source>
        <strain evidence="6 7">DSM 19682</strain>
    </source>
</reference>
<feature type="domain" description="WxL Interacting Protein host binding" evidence="5">
    <location>
        <begin position="164"/>
        <end position="307"/>
    </location>
</feature>
<dbReference type="Pfam" id="PF11797">
    <property type="entry name" value="WxLIP_HBD"/>
    <property type="match status" value="1"/>
</dbReference>
<evidence type="ECO:0000259" key="5">
    <source>
        <dbReference type="Pfam" id="PF11797"/>
    </source>
</evidence>
<keyword evidence="2" id="KW-0812">Transmembrane</keyword>
<protein>
    <submittedName>
        <fullName evidence="6">Cell surface protein</fullName>
    </submittedName>
</protein>
<proteinExistence type="predicted"/>
<dbReference type="PATRIC" id="fig|1423775.4.peg.1520"/>
<organism evidence="6 7">
    <name type="scientific">Companilactobacillus nodensis DSM 19682 = JCM 14932 = NBRC 107160</name>
    <dbReference type="NCBI Taxonomy" id="1423775"/>
    <lineage>
        <taxon>Bacteria</taxon>
        <taxon>Bacillati</taxon>
        <taxon>Bacillota</taxon>
        <taxon>Bacilli</taxon>
        <taxon>Lactobacillales</taxon>
        <taxon>Lactobacillaceae</taxon>
        <taxon>Companilactobacillus</taxon>
    </lineage>
</organism>
<keyword evidence="7" id="KW-1185">Reference proteome</keyword>
<sequence>MRKIVLALIFVLGLTTLGFESTSVSAAVNGGYALKVIGDSNDNVNLDNESYVVTGDPGQKIELKLAIINQESSKRTFLYNANTAYTTDSGALGYNKTKVTDPSLKFQTRNMITPNKGTITIPGKSQATVTATLTIPKKSFDGYLMGGFNVSPYKEKAKGTVSSNGTLLKNKFSYSIPIQTRQTGKDKVESKYSVRTVKPNTVTSTNGQTPGVLANVHNSANSYDGALNSEAIVTKKGDKSFKVKSSAGNQQIAPTSNYNYSISWGKKSLQAGDYHLKLTYKTAGGIKSWVINKDFTITNSDAAKYNKLAGIKPNYMWLYILLAILALAIILGLGIYLGKKNNKNNGNNNGGSNNQPRRRRR</sequence>